<dbReference type="Pfam" id="PF00691">
    <property type="entry name" value="OmpA"/>
    <property type="match status" value="1"/>
</dbReference>
<dbReference type="InterPro" id="IPR050330">
    <property type="entry name" value="Bact_OuterMem_StrucFunc"/>
</dbReference>
<keyword evidence="8" id="KW-1185">Reference proteome</keyword>
<sequence>MRGIAILIGCLLGSQIGFSQIEVFSDQLSVGDSLNSPFDESTVILSPDESQLYFTRKNHPENVGGVDDPGDVWYSEHQIDGTWSDPENLKSVNTPGLNQMVGFLDIERRILVQTDTGLKSYYRVSGRWFDSDPVEVEYLKNQGEHFSATISDNAKIMLIAMESFGTYGVEDLYVSQLQPNGKWSSPKNLGGTLNTPHQEITPFLAADNKTLFFSSNGRGGQGSFDVFMSTRLDDTWLNWSEPKNLGPRVNTSGWESSFVLPTEKEFAFLISTQNSEGYGDIKMVRVAQEIEKLEEEIVEEEPVAEVVQKKFVPIHGEVRDQVTRRVIVGAEVEAVIFPSGEKKKARTNRMGQFTLNVTDGERYNVKARAFQYMTAEIELSAVEAASGESYTFELNPVIEGNTVALDNVLFKRGQSELIEGSEKELDLVVEMMKYNPDISIFLSGHTDNQGDAKLNLKLSEERVKTVNRYLVSHGIAEERINGKGYGGTKPRASNASPESRKLNRRVEFTIQKKD</sequence>
<evidence type="ECO:0000256" key="5">
    <source>
        <dbReference type="SAM" id="MobiDB-lite"/>
    </source>
</evidence>
<evidence type="ECO:0000256" key="4">
    <source>
        <dbReference type="PROSITE-ProRule" id="PRU00473"/>
    </source>
</evidence>
<dbReference type="InterPro" id="IPR011659">
    <property type="entry name" value="WD40"/>
</dbReference>
<evidence type="ECO:0000313" key="7">
    <source>
        <dbReference type="EMBL" id="MCV9388698.1"/>
    </source>
</evidence>
<evidence type="ECO:0000259" key="6">
    <source>
        <dbReference type="PROSITE" id="PS51123"/>
    </source>
</evidence>
<evidence type="ECO:0000256" key="1">
    <source>
        <dbReference type="ARBA" id="ARBA00004442"/>
    </source>
</evidence>
<name>A0ABT3CYC5_9BACT</name>
<gene>
    <name evidence="7" type="ORF">N7U62_18595</name>
</gene>
<dbReference type="Gene3D" id="3.30.1330.60">
    <property type="entry name" value="OmpA-like domain"/>
    <property type="match status" value="1"/>
</dbReference>
<dbReference type="CDD" id="cd15482">
    <property type="entry name" value="Sialidase_non-viral"/>
    <property type="match status" value="1"/>
</dbReference>
<feature type="compositionally biased region" description="Basic and acidic residues" evidence="5">
    <location>
        <begin position="498"/>
        <end position="514"/>
    </location>
</feature>
<dbReference type="InterPro" id="IPR006665">
    <property type="entry name" value="OmpA-like"/>
</dbReference>
<dbReference type="PANTHER" id="PTHR30329">
    <property type="entry name" value="STATOR ELEMENT OF FLAGELLAR MOTOR COMPLEX"/>
    <property type="match status" value="1"/>
</dbReference>
<dbReference type="Gene3D" id="2.60.40.1120">
    <property type="entry name" value="Carboxypeptidase-like, regulatory domain"/>
    <property type="match status" value="1"/>
</dbReference>
<dbReference type="PRINTS" id="PR01021">
    <property type="entry name" value="OMPADOMAIN"/>
</dbReference>
<dbReference type="RefSeq" id="WP_264139594.1">
    <property type="nucleotide sequence ID" value="NZ_JAOYOD010000001.1"/>
</dbReference>
<dbReference type="InterPro" id="IPR008969">
    <property type="entry name" value="CarboxyPept-like_regulatory"/>
</dbReference>
<feature type="domain" description="OmpA-like" evidence="6">
    <location>
        <begin position="397"/>
        <end position="514"/>
    </location>
</feature>
<keyword evidence="2 4" id="KW-0472">Membrane</keyword>
<comment type="caution">
    <text evidence="7">The sequence shown here is derived from an EMBL/GenBank/DDBJ whole genome shotgun (WGS) entry which is preliminary data.</text>
</comment>
<proteinExistence type="predicted"/>
<evidence type="ECO:0000256" key="3">
    <source>
        <dbReference type="ARBA" id="ARBA00023237"/>
    </source>
</evidence>
<dbReference type="SUPFAM" id="SSF89372">
    <property type="entry name" value="Fucose-specific lectin"/>
    <property type="match status" value="1"/>
</dbReference>
<dbReference type="CDD" id="cd07185">
    <property type="entry name" value="OmpA_C-like"/>
    <property type="match status" value="1"/>
</dbReference>
<comment type="subcellular location">
    <subcellularLocation>
        <location evidence="1">Cell outer membrane</location>
    </subcellularLocation>
</comment>
<protein>
    <submittedName>
        <fullName evidence="7">OmpA family protein</fullName>
    </submittedName>
</protein>
<dbReference type="PROSITE" id="PS51123">
    <property type="entry name" value="OMPA_2"/>
    <property type="match status" value="1"/>
</dbReference>
<dbReference type="PANTHER" id="PTHR30329:SF21">
    <property type="entry name" value="LIPOPROTEIN YIAD-RELATED"/>
    <property type="match status" value="1"/>
</dbReference>
<organism evidence="7 8">
    <name type="scientific">Reichenbachiella ulvae</name>
    <dbReference type="NCBI Taxonomy" id="2980104"/>
    <lineage>
        <taxon>Bacteria</taxon>
        <taxon>Pseudomonadati</taxon>
        <taxon>Bacteroidota</taxon>
        <taxon>Cytophagia</taxon>
        <taxon>Cytophagales</taxon>
        <taxon>Reichenbachiellaceae</taxon>
        <taxon>Reichenbachiella</taxon>
    </lineage>
</organism>
<dbReference type="Proteomes" id="UP001300692">
    <property type="component" value="Unassembled WGS sequence"/>
</dbReference>
<keyword evidence="3" id="KW-0998">Cell outer membrane</keyword>
<dbReference type="InterPro" id="IPR036737">
    <property type="entry name" value="OmpA-like_sf"/>
</dbReference>
<reference evidence="7 8" key="1">
    <citation type="submission" date="2022-10" db="EMBL/GenBank/DDBJ databases">
        <title>Comparative genomics and taxonomic characterization of three novel marine species of genus Reichenbachiella exhibiting antioxidant and polysaccharide degradation activities.</title>
        <authorList>
            <person name="Muhammad N."/>
            <person name="Lee Y.-J."/>
            <person name="Ko J."/>
            <person name="Kim S.-G."/>
        </authorList>
    </citation>
    <scope>NUCLEOTIDE SEQUENCE [LARGE SCALE GENOMIC DNA]</scope>
    <source>
        <strain evidence="7 8">ABR2-5</strain>
    </source>
</reference>
<accession>A0ABT3CYC5</accession>
<dbReference type="SUPFAM" id="SSF49464">
    <property type="entry name" value="Carboxypeptidase regulatory domain-like"/>
    <property type="match status" value="1"/>
</dbReference>
<dbReference type="InterPro" id="IPR006664">
    <property type="entry name" value="OMP_bac"/>
</dbReference>
<evidence type="ECO:0000256" key="2">
    <source>
        <dbReference type="ARBA" id="ARBA00023136"/>
    </source>
</evidence>
<dbReference type="Pfam" id="PF13620">
    <property type="entry name" value="CarboxypepD_reg"/>
    <property type="match status" value="1"/>
</dbReference>
<dbReference type="EMBL" id="JAOYOD010000001">
    <property type="protein sequence ID" value="MCV9388698.1"/>
    <property type="molecule type" value="Genomic_DNA"/>
</dbReference>
<evidence type="ECO:0000313" key="8">
    <source>
        <dbReference type="Proteomes" id="UP001300692"/>
    </source>
</evidence>
<dbReference type="Pfam" id="PF07676">
    <property type="entry name" value="PD40"/>
    <property type="match status" value="1"/>
</dbReference>
<dbReference type="SUPFAM" id="SSF103088">
    <property type="entry name" value="OmpA-like"/>
    <property type="match status" value="1"/>
</dbReference>
<feature type="region of interest" description="Disordered" evidence="5">
    <location>
        <begin position="480"/>
        <end position="514"/>
    </location>
</feature>